<protein>
    <submittedName>
        <fullName evidence="2">Monovalent cation/H(+) antiporter subunit G</fullName>
    </submittedName>
</protein>
<evidence type="ECO:0000256" key="1">
    <source>
        <dbReference type="SAM" id="Phobius"/>
    </source>
</evidence>
<keyword evidence="3" id="KW-1185">Reference proteome</keyword>
<evidence type="ECO:0000313" key="3">
    <source>
        <dbReference type="Proteomes" id="UP001055429"/>
    </source>
</evidence>
<proteinExistence type="predicted"/>
<feature type="transmembrane region" description="Helical" evidence="1">
    <location>
        <begin position="40"/>
        <end position="59"/>
    </location>
</feature>
<dbReference type="PANTHER" id="PTHR34703:SF1">
    <property type="entry name" value="ANTIPORTER SUBUNIT MNHG2-RELATED"/>
    <property type="match status" value="1"/>
</dbReference>
<organism evidence="2 3">
    <name type="scientific">Brevundimonas albigilva</name>
    <dbReference type="NCBI Taxonomy" id="1312364"/>
    <lineage>
        <taxon>Bacteria</taxon>
        <taxon>Pseudomonadati</taxon>
        <taxon>Pseudomonadota</taxon>
        <taxon>Alphaproteobacteria</taxon>
        <taxon>Caulobacterales</taxon>
        <taxon>Caulobacteraceae</taxon>
        <taxon>Brevundimonas</taxon>
    </lineage>
</organism>
<dbReference type="Proteomes" id="UP001055429">
    <property type="component" value="Chromosome"/>
</dbReference>
<keyword evidence="1" id="KW-0812">Transmembrane</keyword>
<evidence type="ECO:0000313" key="2">
    <source>
        <dbReference type="EMBL" id="URI15440.1"/>
    </source>
</evidence>
<name>A0ABY4SKF5_9CAUL</name>
<accession>A0ABY4SKF5</accession>
<dbReference type="Pfam" id="PF03334">
    <property type="entry name" value="PhaG_MnhG_YufB"/>
    <property type="match status" value="1"/>
</dbReference>
<dbReference type="RefSeq" id="WP_205618580.1">
    <property type="nucleotide sequence ID" value="NZ_CP097649.1"/>
</dbReference>
<dbReference type="PANTHER" id="PTHR34703">
    <property type="entry name" value="ANTIPORTER SUBUNIT MNHG2-RELATED"/>
    <property type="match status" value="1"/>
</dbReference>
<dbReference type="EMBL" id="CP097649">
    <property type="protein sequence ID" value="URI15440.1"/>
    <property type="molecule type" value="Genomic_DNA"/>
</dbReference>
<reference evidence="2" key="1">
    <citation type="submission" date="2022-05" db="EMBL/GenBank/DDBJ databases">
        <title>Brevundimonas albigilva TT17 genome sequence.</title>
        <authorList>
            <person name="Lee K."/>
            <person name="Son H."/>
        </authorList>
    </citation>
    <scope>NUCLEOTIDE SEQUENCE</scope>
    <source>
        <strain evidence="2">TT17</strain>
    </source>
</reference>
<feature type="transmembrane region" description="Helical" evidence="1">
    <location>
        <begin position="65"/>
        <end position="86"/>
    </location>
</feature>
<sequence>MTLILAMVGIVLKLAGVVFLFAAALGVLRFKDVLQRMHAATKAGTIGAGLVILGSLANASDMETIVIGLLAIAFLLFTAPVAGHLLGRAAYTSGAPLQGLASEHALTGVLQRIAKRRGDEAQSTHLAQPDS</sequence>
<keyword evidence="1" id="KW-0472">Membrane</keyword>
<gene>
    <name evidence="2" type="primary">mnhG</name>
    <name evidence="2" type="ORF">M8231_00115</name>
</gene>
<dbReference type="InterPro" id="IPR005133">
    <property type="entry name" value="PhaG_MnhG_YufB"/>
</dbReference>
<keyword evidence="1" id="KW-1133">Transmembrane helix</keyword>
<feature type="transmembrane region" description="Helical" evidence="1">
    <location>
        <begin position="6"/>
        <end position="28"/>
    </location>
</feature>
<dbReference type="NCBIfam" id="TIGR01300">
    <property type="entry name" value="CPA3_mnhG_phaG"/>
    <property type="match status" value="1"/>
</dbReference>